<evidence type="ECO:0000313" key="1">
    <source>
        <dbReference type="EMBL" id="GAB53629.1"/>
    </source>
</evidence>
<dbReference type="eggNOG" id="ENOG502Z880">
    <property type="taxonomic scope" value="Bacteria"/>
</dbReference>
<dbReference type="EMBL" id="BAFF01000018">
    <property type="protein sequence ID" value="GAB53629.1"/>
    <property type="molecule type" value="Genomic_DNA"/>
</dbReference>
<gene>
    <name evidence="1" type="primary">ygcL</name>
    <name evidence="1" type="ORF">EH105704_18_00070</name>
</gene>
<dbReference type="NCBIfam" id="NF007247">
    <property type="entry name" value="PRK09693.1"/>
    <property type="match status" value="1"/>
</dbReference>
<evidence type="ECO:0000313" key="2">
    <source>
        <dbReference type="Proteomes" id="UP000010297"/>
    </source>
</evidence>
<dbReference type="InterPro" id="IPR013381">
    <property type="entry name" value="CRISPR-assoc_prot_Cse1"/>
</dbReference>
<dbReference type="AlphaFoldDB" id="H5V6M1"/>
<keyword evidence="2" id="KW-1185">Reference proteome</keyword>
<dbReference type="Proteomes" id="UP000010297">
    <property type="component" value="Unassembled WGS sequence"/>
</dbReference>
<dbReference type="Pfam" id="PF09481">
    <property type="entry name" value="CRISPR_Cse1"/>
    <property type="match status" value="1"/>
</dbReference>
<reference evidence="1 2" key="1">
    <citation type="submission" date="2012-02" db="EMBL/GenBank/DDBJ databases">
        <title>Whole genome shotgun sequence of Escherichia hermannii NBRC 105704.</title>
        <authorList>
            <person name="Yoshida I."/>
            <person name="Hosoyama A."/>
            <person name="Tsuchikane K."/>
            <person name="Katsumata H."/>
            <person name="Yamazaki S."/>
            <person name="Fujita N."/>
        </authorList>
    </citation>
    <scope>NUCLEOTIDE SEQUENCE [LARGE SCALE GENOMIC DNA]</scope>
    <source>
        <strain evidence="1 2">NBRC 105704</strain>
    </source>
</reference>
<organism evidence="1 2">
    <name type="scientific">Atlantibacter hermannii NBRC 105704</name>
    <dbReference type="NCBI Taxonomy" id="1115512"/>
    <lineage>
        <taxon>Bacteria</taxon>
        <taxon>Pseudomonadati</taxon>
        <taxon>Pseudomonadota</taxon>
        <taxon>Gammaproteobacteria</taxon>
        <taxon>Enterobacterales</taxon>
        <taxon>Enterobacteriaceae</taxon>
        <taxon>Atlantibacter</taxon>
    </lineage>
</organism>
<name>H5V6M1_ATLHE</name>
<sequence>MDLLVDPWIPVRAFEERHPQTITLQRLCCSEEKWLLNLPRDDMELAALQLLICLLQVTCEPRDDSEMRLRVARPLSEEEFAALMSPWHQTFQLDHPQMPFMQVKGVEAKEPTPMEKLMTGLSGATNCAFVNQPGQGEALCGGCTAIALFNQANNAPGFGGGFKSGLRGGTPITTLIKGSDLRTTIWLNVLTTPRLQSSFPPDRLTENLPTWKRPISSGKTFPAATIGLLRGLFWQPAHIELCPPIGPGQCCGCGQQSNQRYNGFLKAKFNFTVEGLWPHPHSPRVLVEKKGVIEQKFLAFTTAAPSWTQIGRLLVDKETRQGEGRRVATVVEQFREVYPRFRLALIVGGYRNNQASILERRHDVLVFNDGWQNGSDVINDIVEMGLGYKTALRKGLYTFVEGAKNHDVKGAGVAVHEVAERHYYRRSELLIPAILASIDYSQPNDVIARLRKELHQLCEALFNQVTAPYAHHPKLIRSLAVARASLHKHLNELKPQGELAYVDGD</sequence>
<evidence type="ECO:0008006" key="3">
    <source>
        <dbReference type="Google" id="ProtNLM"/>
    </source>
</evidence>
<dbReference type="CDD" id="cd09669">
    <property type="entry name" value="Cse1_I-E"/>
    <property type="match status" value="1"/>
</dbReference>
<protein>
    <recommendedName>
        <fullName evidence="3">CRISPR-associated protein</fullName>
    </recommendedName>
</protein>
<dbReference type="GeneID" id="92827478"/>
<comment type="caution">
    <text evidence="1">The sequence shown here is derived from an EMBL/GenBank/DDBJ whole genome shotgun (WGS) entry which is preliminary data.</text>
</comment>
<dbReference type="RefSeq" id="WP_002438044.1">
    <property type="nucleotide sequence ID" value="NZ_BAFF01000018.1"/>
</dbReference>
<accession>H5V6M1</accession>
<dbReference type="NCBIfam" id="TIGR02547">
    <property type="entry name" value="casA_cse1"/>
    <property type="match status" value="1"/>
</dbReference>
<proteinExistence type="predicted"/>